<protein>
    <submittedName>
        <fullName evidence="1">Uncharacterized protein</fullName>
    </submittedName>
</protein>
<gene>
    <name evidence="1" type="ORF">BDD43_0615</name>
</gene>
<dbReference type="AlphaFoldDB" id="A0A495IUR7"/>
<evidence type="ECO:0000313" key="1">
    <source>
        <dbReference type="EMBL" id="RKR80495.1"/>
    </source>
</evidence>
<organism evidence="1 2">
    <name type="scientific">Mucilaginibacter gracilis</name>
    <dbReference type="NCBI Taxonomy" id="423350"/>
    <lineage>
        <taxon>Bacteria</taxon>
        <taxon>Pseudomonadati</taxon>
        <taxon>Bacteroidota</taxon>
        <taxon>Sphingobacteriia</taxon>
        <taxon>Sphingobacteriales</taxon>
        <taxon>Sphingobacteriaceae</taxon>
        <taxon>Mucilaginibacter</taxon>
    </lineage>
</organism>
<name>A0A495IUR7_9SPHI</name>
<sequence>MEQYNVETIYLCHDNDNALGFEFKNGLYKYSDIDL</sequence>
<accession>A0A495IUR7</accession>
<reference evidence="1 2" key="1">
    <citation type="submission" date="2018-10" db="EMBL/GenBank/DDBJ databases">
        <title>Genomic Encyclopedia of Archaeal and Bacterial Type Strains, Phase II (KMG-II): from individual species to whole genera.</title>
        <authorList>
            <person name="Goeker M."/>
        </authorList>
    </citation>
    <scope>NUCLEOTIDE SEQUENCE [LARGE SCALE GENOMIC DNA]</scope>
    <source>
        <strain evidence="1 2">DSM 18602</strain>
    </source>
</reference>
<dbReference type="Proteomes" id="UP000268007">
    <property type="component" value="Unassembled WGS sequence"/>
</dbReference>
<comment type="caution">
    <text evidence="1">The sequence shown here is derived from an EMBL/GenBank/DDBJ whole genome shotgun (WGS) entry which is preliminary data.</text>
</comment>
<keyword evidence="2" id="KW-1185">Reference proteome</keyword>
<proteinExistence type="predicted"/>
<evidence type="ECO:0000313" key="2">
    <source>
        <dbReference type="Proteomes" id="UP000268007"/>
    </source>
</evidence>
<dbReference type="EMBL" id="RBKU01000001">
    <property type="protein sequence ID" value="RKR80495.1"/>
    <property type="molecule type" value="Genomic_DNA"/>
</dbReference>